<feature type="region of interest" description="Disordered" evidence="1">
    <location>
        <begin position="696"/>
        <end position="715"/>
    </location>
</feature>
<dbReference type="SUPFAM" id="SSF56112">
    <property type="entry name" value="Protein kinase-like (PK-like)"/>
    <property type="match status" value="1"/>
</dbReference>
<dbReference type="Pfam" id="PF17667">
    <property type="entry name" value="Pkinase_fungal"/>
    <property type="match status" value="1"/>
</dbReference>
<feature type="compositionally biased region" description="Polar residues" evidence="1">
    <location>
        <begin position="1"/>
        <end position="14"/>
    </location>
</feature>
<keyword evidence="4" id="KW-1185">Reference proteome</keyword>
<sequence length="715" mass="81713">MANTTTVSTPQKSRPQMLPPDTRPVERFTSQSDYLTGDLSLGRQAVLKDLRRYLQVPYTTLIRSAFGAPADISLIRQKLTQDHILKTEGAKSQWVGFAAPPTRSNVSENVTFRPLTDVISSIFDQIPNCDVSFTANPFTTPLSERGNTSRPDAYIVHGRPAPNPTHWFDLVVPFEFKKTKDRSAKRDNEQKIIWCLHQIMREDPLRRFAMGITIEDTDMRFWYSSRAFLAVSKPINFTTEIDDVISLFYSIGSGSREALGWDPTIERIRIGNEVQYKFEIGNRFYTTTRPLATYGADAMVGRGTRVYEALDEEGNLVAIKDSWRDDDREPEGMILERILKDIQDKLGEEEMAEAEKYFVKILAYEDIFVSGKVDKTFKPEEEGDICFEWIAIDDDPFLSTTRHLPSTGHIPSSEHPPPELARCEVRPPSTVIPRRVHARTVFKEVGIPLAKLTGLVDGLNCQHDSARALYYVHKAGYVHRDFSVNNVLWFEGDGRGIGKLTDFEYAKKVGAKESHDIRTGTMHFMAGEVEAQHYIFMPEPDPATVDGDLDSPPFRMNFLHDLESHWWGSMWFLLYHTDANSPTECPKEQLKCFNQAFPRVIAHTSRRDFFTLWRELSAARATLSMTYQEKCLAIFKLSITLRQCYNIAEENFPDLVLDDCLQDKAHKSVRDTYVEVVEELGGSQIQLKPVRECQEMKRNVDDSPSHRAEKKARRA</sequence>
<comment type="caution">
    <text evidence="3">The sequence shown here is derived from an EMBL/GenBank/DDBJ whole genome shotgun (WGS) entry which is preliminary data.</text>
</comment>
<proteinExistence type="predicted"/>
<dbReference type="AlphaFoldDB" id="A0A8I2YEW2"/>
<dbReference type="InterPro" id="IPR040976">
    <property type="entry name" value="Pkinase_fungal"/>
</dbReference>
<organism evidence="3 4">
    <name type="scientific">Boletus reticuloceps</name>
    <dbReference type="NCBI Taxonomy" id="495285"/>
    <lineage>
        <taxon>Eukaryota</taxon>
        <taxon>Fungi</taxon>
        <taxon>Dikarya</taxon>
        <taxon>Basidiomycota</taxon>
        <taxon>Agaricomycotina</taxon>
        <taxon>Agaricomycetes</taxon>
        <taxon>Agaricomycetidae</taxon>
        <taxon>Boletales</taxon>
        <taxon>Boletineae</taxon>
        <taxon>Boletaceae</taxon>
        <taxon>Boletoideae</taxon>
        <taxon>Boletus</taxon>
    </lineage>
</organism>
<dbReference type="EMBL" id="JAGFBS010000049">
    <property type="protein sequence ID" value="KAG6370498.1"/>
    <property type="molecule type" value="Genomic_DNA"/>
</dbReference>
<evidence type="ECO:0000259" key="2">
    <source>
        <dbReference type="Pfam" id="PF17667"/>
    </source>
</evidence>
<feature type="region of interest" description="Disordered" evidence="1">
    <location>
        <begin position="1"/>
        <end position="26"/>
    </location>
</feature>
<protein>
    <recommendedName>
        <fullName evidence="2">Fungal-type protein kinase domain-containing protein</fullName>
    </recommendedName>
</protein>
<evidence type="ECO:0000256" key="1">
    <source>
        <dbReference type="SAM" id="MobiDB-lite"/>
    </source>
</evidence>
<dbReference type="Proteomes" id="UP000683000">
    <property type="component" value="Unassembled WGS sequence"/>
</dbReference>
<reference evidence="3" key="1">
    <citation type="submission" date="2021-03" db="EMBL/GenBank/DDBJ databases">
        <title>Evolutionary innovations through gain and loss of genes in the ectomycorrhizal Boletales.</title>
        <authorList>
            <person name="Wu G."/>
            <person name="Miyauchi S."/>
            <person name="Morin E."/>
            <person name="Yang Z.-L."/>
            <person name="Xu J."/>
            <person name="Martin F.M."/>
        </authorList>
    </citation>
    <scope>NUCLEOTIDE SEQUENCE</scope>
    <source>
        <strain evidence="3">BR01</strain>
    </source>
</reference>
<evidence type="ECO:0000313" key="4">
    <source>
        <dbReference type="Proteomes" id="UP000683000"/>
    </source>
</evidence>
<evidence type="ECO:0000313" key="3">
    <source>
        <dbReference type="EMBL" id="KAG6370498.1"/>
    </source>
</evidence>
<accession>A0A8I2YEW2</accession>
<dbReference type="InterPro" id="IPR011009">
    <property type="entry name" value="Kinase-like_dom_sf"/>
</dbReference>
<dbReference type="OrthoDB" id="3260094at2759"/>
<name>A0A8I2YEW2_9AGAM</name>
<dbReference type="PANTHER" id="PTHR38248:SF2">
    <property type="entry name" value="FUNK1 11"/>
    <property type="match status" value="1"/>
</dbReference>
<dbReference type="Gene3D" id="1.10.510.10">
    <property type="entry name" value="Transferase(Phosphotransferase) domain 1"/>
    <property type="match status" value="1"/>
</dbReference>
<feature type="domain" description="Fungal-type protein kinase" evidence="2">
    <location>
        <begin position="161"/>
        <end position="571"/>
    </location>
</feature>
<dbReference type="PANTHER" id="PTHR38248">
    <property type="entry name" value="FUNK1 6"/>
    <property type="match status" value="1"/>
</dbReference>
<gene>
    <name evidence="3" type="ORF">JVT61DRAFT_11388</name>
</gene>
<feature type="compositionally biased region" description="Basic and acidic residues" evidence="1">
    <location>
        <begin position="696"/>
        <end position="707"/>
    </location>
</feature>